<evidence type="ECO:0000256" key="2">
    <source>
        <dbReference type="ARBA" id="ARBA00022448"/>
    </source>
</evidence>
<evidence type="ECO:0000256" key="3">
    <source>
        <dbReference type="ARBA" id="ARBA00022475"/>
    </source>
</evidence>
<keyword evidence="10" id="KW-1185">Reference proteome</keyword>
<feature type="transmembrane region" description="Helical" evidence="7">
    <location>
        <begin position="261"/>
        <end position="283"/>
    </location>
</feature>
<keyword evidence="5 7" id="KW-1133">Transmembrane helix</keyword>
<dbReference type="SUPFAM" id="SSF161098">
    <property type="entry name" value="MetI-like"/>
    <property type="match status" value="1"/>
</dbReference>
<dbReference type="PANTHER" id="PTHR30465">
    <property type="entry name" value="INNER MEMBRANE ABC TRANSPORTER"/>
    <property type="match status" value="1"/>
</dbReference>
<name>A0ABV7VA94_9PROT</name>
<feature type="domain" description="ABC transmembrane type-1" evidence="8">
    <location>
        <begin position="110"/>
        <end position="326"/>
    </location>
</feature>
<dbReference type="Proteomes" id="UP001595711">
    <property type="component" value="Unassembled WGS sequence"/>
</dbReference>
<feature type="transmembrane region" description="Helical" evidence="7">
    <location>
        <begin position="303"/>
        <end position="329"/>
    </location>
</feature>
<dbReference type="RefSeq" id="WP_379720174.1">
    <property type="nucleotide sequence ID" value="NZ_JBHRYJ010000001.1"/>
</dbReference>
<dbReference type="InterPro" id="IPR000515">
    <property type="entry name" value="MetI-like"/>
</dbReference>
<keyword evidence="6 7" id="KW-0472">Membrane</keyword>
<feature type="transmembrane region" description="Helical" evidence="7">
    <location>
        <begin position="149"/>
        <end position="176"/>
    </location>
</feature>
<gene>
    <name evidence="9" type="ORF">ACFOOQ_00550</name>
</gene>
<protein>
    <submittedName>
        <fullName evidence="9">ABC transporter permease</fullName>
    </submittedName>
</protein>
<accession>A0ABV7VA94</accession>
<evidence type="ECO:0000256" key="5">
    <source>
        <dbReference type="ARBA" id="ARBA00022989"/>
    </source>
</evidence>
<keyword evidence="3" id="KW-1003">Cell membrane</keyword>
<evidence type="ECO:0000313" key="9">
    <source>
        <dbReference type="EMBL" id="MFC3674012.1"/>
    </source>
</evidence>
<comment type="caution">
    <text evidence="9">The sequence shown here is derived from an EMBL/GenBank/DDBJ whole genome shotgun (WGS) entry which is preliminary data.</text>
</comment>
<feature type="transmembrane region" description="Helical" evidence="7">
    <location>
        <begin position="9"/>
        <end position="27"/>
    </location>
</feature>
<proteinExistence type="inferred from homology"/>
<dbReference type="EMBL" id="JBHRYJ010000001">
    <property type="protein sequence ID" value="MFC3674012.1"/>
    <property type="molecule type" value="Genomic_DNA"/>
</dbReference>
<evidence type="ECO:0000256" key="4">
    <source>
        <dbReference type="ARBA" id="ARBA00022692"/>
    </source>
</evidence>
<reference evidence="10" key="1">
    <citation type="journal article" date="2019" name="Int. J. Syst. Evol. Microbiol.">
        <title>The Global Catalogue of Microorganisms (GCM) 10K type strain sequencing project: providing services to taxonomists for standard genome sequencing and annotation.</title>
        <authorList>
            <consortium name="The Broad Institute Genomics Platform"/>
            <consortium name="The Broad Institute Genome Sequencing Center for Infectious Disease"/>
            <person name="Wu L."/>
            <person name="Ma J."/>
        </authorList>
    </citation>
    <scope>NUCLEOTIDE SEQUENCE [LARGE SCALE GENOMIC DNA]</scope>
    <source>
        <strain evidence="10">KCTC 42182</strain>
    </source>
</reference>
<evidence type="ECO:0000256" key="6">
    <source>
        <dbReference type="ARBA" id="ARBA00023136"/>
    </source>
</evidence>
<dbReference type="InterPro" id="IPR045621">
    <property type="entry name" value="BPD_transp_1_N"/>
</dbReference>
<dbReference type="InterPro" id="IPR035906">
    <property type="entry name" value="MetI-like_sf"/>
</dbReference>
<evidence type="ECO:0000259" key="8">
    <source>
        <dbReference type="PROSITE" id="PS50928"/>
    </source>
</evidence>
<comment type="similarity">
    <text evidence="7">Belongs to the binding-protein-dependent transport system permease family.</text>
</comment>
<evidence type="ECO:0000256" key="7">
    <source>
        <dbReference type="RuleBase" id="RU363032"/>
    </source>
</evidence>
<evidence type="ECO:0000256" key="1">
    <source>
        <dbReference type="ARBA" id="ARBA00004651"/>
    </source>
</evidence>
<dbReference type="Pfam" id="PF00528">
    <property type="entry name" value="BPD_transp_1"/>
    <property type="match status" value="1"/>
</dbReference>
<evidence type="ECO:0000313" key="10">
    <source>
        <dbReference type="Proteomes" id="UP001595711"/>
    </source>
</evidence>
<feature type="transmembrane region" description="Helical" evidence="7">
    <location>
        <begin position="114"/>
        <end position="137"/>
    </location>
</feature>
<dbReference type="PANTHER" id="PTHR30465:SF43">
    <property type="entry name" value="OLIGOPEPTIDE ABC TRANSPORTER, PERMEASE PROTEIN"/>
    <property type="match status" value="1"/>
</dbReference>
<dbReference type="Pfam" id="PF19300">
    <property type="entry name" value="BPD_transp_1_N"/>
    <property type="match status" value="1"/>
</dbReference>
<organism evidence="9 10">
    <name type="scientific">Ferrovibrio xuzhouensis</name>
    <dbReference type="NCBI Taxonomy" id="1576914"/>
    <lineage>
        <taxon>Bacteria</taxon>
        <taxon>Pseudomonadati</taxon>
        <taxon>Pseudomonadota</taxon>
        <taxon>Alphaproteobacteria</taxon>
        <taxon>Rhodospirillales</taxon>
        <taxon>Rhodospirillaceae</taxon>
        <taxon>Ferrovibrio</taxon>
    </lineage>
</organism>
<sequence>MLMYLARRLLLMIPTLLVISLLIFVIIKLPPGDYLSNQLAELRAQGEASALDRIEFLRHQYALDRPVIEQYAIWMGFWPGPNGLSGLLQGDWGWSFEYNRPVGELIGDRLVMTALINLFTILFVYVVAFPIGVYSATRQYSWGDYGFTLFGYIGLATPNFLLALVLLYYVNIWFGVSMGGLVDPELIDAPWSLVKIHSLLIHMIVPVIVIGTSGTAAMIRRLRANLLDELQKQYVTTARAKGVPPLRLLIKYPIRMALNPFIADIGNLLPSIVSGSVIVSVVMSLPTAGPMLLGALQSLDQYLAGSFLMFLALLTVFGMLVSDILLALLDPRIRLTGGTAK</sequence>
<keyword evidence="4 7" id="KW-0812">Transmembrane</keyword>
<keyword evidence="2 7" id="KW-0813">Transport</keyword>
<feature type="transmembrane region" description="Helical" evidence="7">
    <location>
        <begin position="196"/>
        <end position="219"/>
    </location>
</feature>
<comment type="subcellular location">
    <subcellularLocation>
        <location evidence="1 7">Cell membrane</location>
        <topology evidence="1 7">Multi-pass membrane protein</topology>
    </subcellularLocation>
</comment>
<dbReference type="Gene3D" id="1.10.3720.10">
    <property type="entry name" value="MetI-like"/>
    <property type="match status" value="1"/>
</dbReference>
<dbReference type="PROSITE" id="PS50928">
    <property type="entry name" value="ABC_TM1"/>
    <property type="match status" value="1"/>
</dbReference>